<comment type="caution">
    <text evidence="6">The sequence shown here is derived from an EMBL/GenBank/DDBJ whole genome shotgun (WGS) entry which is preliminary data.</text>
</comment>
<dbReference type="InterPro" id="IPR000673">
    <property type="entry name" value="Sig_transdc_resp-reg_Me-estase"/>
</dbReference>
<dbReference type="PANTHER" id="PTHR42872:SF6">
    <property type="entry name" value="PROTEIN-GLUTAMATE METHYLESTERASE_PROTEIN-GLUTAMINE GLUTAMINASE"/>
    <property type="match status" value="1"/>
</dbReference>
<dbReference type="Pfam" id="PF01339">
    <property type="entry name" value="CheB_methylest"/>
    <property type="match status" value="1"/>
</dbReference>
<evidence type="ECO:0000259" key="5">
    <source>
        <dbReference type="PROSITE" id="PS50122"/>
    </source>
</evidence>
<protein>
    <recommendedName>
        <fullName evidence="2">protein-glutamate methylesterase</fullName>
        <ecNumber evidence="2">3.1.1.61</ecNumber>
    </recommendedName>
</protein>
<evidence type="ECO:0000256" key="1">
    <source>
        <dbReference type="ARBA" id="ARBA00022801"/>
    </source>
</evidence>
<evidence type="ECO:0000313" key="6">
    <source>
        <dbReference type="EMBL" id="HEX69872.1"/>
    </source>
</evidence>
<feature type="active site" evidence="4">
    <location>
        <position position="228"/>
    </location>
</feature>
<dbReference type="InterPro" id="IPR035909">
    <property type="entry name" value="CheB_C"/>
</dbReference>
<name>A0A7C3A733_9BACT</name>
<dbReference type="PROSITE" id="PS50122">
    <property type="entry name" value="CHEB"/>
    <property type="match status" value="1"/>
</dbReference>
<dbReference type="GO" id="GO:0000156">
    <property type="term" value="F:phosphorelay response regulator activity"/>
    <property type="evidence" value="ECO:0007669"/>
    <property type="project" value="InterPro"/>
</dbReference>
<keyword evidence="4" id="KW-0145">Chemotaxis</keyword>
<dbReference type="PANTHER" id="PTHR42872">
    <property type="entry name" value="PROTEIN-GLUTAMATE METHYLESTERASE/PROTEIN-GLUTAMINE GLUTAMINASE"/>
    <property type="match status" value="1"/>
</dbReference>
<dbReference type="GO" id="GO:0008984">
    <property type="term" value="F:protein-glutamate methylesterase activity"/>
    <property type="evidence" value="ECO:0007669"/>
    <property type="project" value="UniProtKB-EC"/>
</dbReference>
<dbReference type="Gene3D" id="3.40.50.180">
    <property type="entry name" value="Methylesterase CheB, C-terminal domain"/>
    <property type="match status" value="1"/>
</dbReference>
<feature type="domain" description="CheB-type methylesterase" evidence="5">
    <location>
        <begin position="102"/>
        <end position="276"/>
    </location>
</feature>
<dbReference type="AlphaFoldDB" id="A0A7C3A733"/>
<sequence length="287" mass="30265">MGKHPDCAAPGHRTPVDAKLTSRRSAFPGEAGEDFVLAVAFEAVRRGALEVLPKPEAPEGWKELAQRLPELVRTAAGLPAHRPVLKSPRRLPRIAPRVVEWILLGASTGGPGALRAFLAALPPAVQVPILVVQHIAPGFEEGLAHWLARETGRDVRVAESREQLKPGAVRLAPANAHLRLAADGTLEVDTETPPRQGHRPSVDVLFESTLALRPAHVVAVLFSGMGSDGASGLLQLKRAGAVTAVQDEASSAVFGMPKQALELGATEVALPPEELAHFVAVTCGEEG</sequence>
<dbReference type="EC" id="3.1.1.61" evidence="2"/>
<evidence type="ECO:0000256" key="3">
    <source>
        <dbReference type="ARBA" id="ARBA00048267"/>
    </source>
</evidence>
<feature type="active site" evidence="4">
    <location>
        <position position="107"/>
    </location>
</feature>
<dbReference type="GO" id="GO:0005737">
    <property type="term" value="C:cytoplasm"/>
    <property type="evidence" value="ECO:0007669"/>
    <property type="project" value="InterPro"/>
</dbReference>
<dbReference type="GO" id="GO:0006935">
    <property type="term" value="P:chemotaxis"/>
    <property type="evidence" value="ECO:0007669"/>
    <property type="project" value="UniProtKB-UniRule"/>
</dbReference>
<dbReference type="EMBL" id="DSID01000104">
    <property type="protein sequence ID" value="HEX69872.1"/>
    <property type="molecule type" value="Genomic_DNA"/>
</dbReference>
<keyword evidence="1 4" id="KW-0378">Hydrolase</keyword>
<dbReference type="SUPFAM" id="SSF52738">
    <property type="entry name" value="Methylesterase CheB, C-terminal domain"/>
    <property type="match status" value="1"/>
</dbReference>
<dbReference type="CDD" id="cd16432">
    <property type="entry name" value="CheB_Rec"/>
    <property type="match status" value="1"/>
</dbReference>
<evidence type="ECO:0000256" key="4">
    <source>
        <dbReference type="PROSITE-ProRule" id="PRU00050"/>
    </source>
</evidence>
<feature type="active site" evidence="4">
    <location>
        <position position="134"/>
    </location>
</feature>
<accession>A0A7C3A733</accession>
<evidence type="ECO:0000256" key="2">
    <source>
        <dbReference type="ARBA" id="ARBA00039140"/>
    </source>
</evidence>
<proteinExistence type="predicted"/>
<gene>
    <name evidence="6" type="ORF">ENP13_01320</name>
</gene>
<reference evidence="6" key="1">
    <citation type="journal article" date="2020" name="mSystems">
        <title>Genome- and Community-Level Interaction Insights into Carbon Utilization and Element Cycling Functions of Hydrothermarchaeota in Hydrothermal Sediment.</title>
        <authorList>
            <person name="Zhou Z."/>
            <person name="Liu Y."/>
            <person name="Xu W."/>
            <person name="Pan J."/>
            <person name="Luo Z.H."/>
            <person name="Li M."/>
        </authorList>
    </citation>
    <scope>NUCLEOTIDE SEQUENCE [LARGE SCALE GENOMIC DNA]</scope>
    <source>
        <strain evidence="6">SpSt-192</strain>
    </source>
</reference>
<comment type="catalytic activity">
    <reaction evidence="3">
        <text>[protein]-L-glutamate 5-O-methyl ester + H2O = L-glutamyl-[protein] + methanol + H(+)</text>
        <dbReference type="Rhea" id="RHEA:23236"/>
        <dbReference type="Rhea" id="RHEA-COMP:10208"/>
        <dbReference type="Rhea" id="RHEA-COMP:10311"/>
        <dbReference type="ChEBI" id="CHEBI:15377"/>
        <dbReference type="ChEBI" id="CHEBI:15378"/>
        <dbReference type="ChEBI" id="CHEBI:17790"/>
        <dbReference type="ChEBI" id="CHEBI:29973"/>
        <dbReference type="ChEBI" id="CHEBI:82795"/>
        <dbReference type="EC" id="3.1.1.61"/>
    </reaction>
</comment>
<organism evidence="6">
    <name type="scientific">Thermorudis sp</name>
    <dbReference type="NCBI Taxonomy" id="1969470"/>
    <lineage>
        <taxon>Bacteria</taxon>
        <taxon>Pseudomonadati</taxon>
        <taxon>Thermomicrobiota</taxon>
        <taxon>Thermomicrobia</taxon>
        <taxon>Thermomicrobia incertae sedis</taxon>
        <taxon>Thermorudis</taxon>
    </lineage>
</organism>